<name>A0A2C5XXX3_9HYPO</name>
<proteinExistence type="predicted"/>
<evidence type="ECO:0000313" key="1">
    <source>
        <dbReference type="EMBL" id="PHH62105.1"/>
    </source>
</evidence>
<accession>A0A2C5XXX3</accession>
<comment type="caution">
    <text evidence="1">The sequence shown here is derived from an EMBL/GenBank/DDBJ whole genome shotgun (WGS) entry which is preliminary data.</text>
</comment>
<dbReference type="AlphaFoldDB" id="A0A2C5XXX3"/>
<sequence length="87" mass="9696">MPVLNRSAARIAATVDEVLTIAGRRVVRKALACVLLTLLIGFHRDYHWRSIGDFVDRIVISQNYGGESEIHIAESIAILNEIPKNID</sequence>
<protein>
    <submittedName>
        <fullName evidence="1">Uncharacterized protein</fullName>
    </submittedName>
</protein>
<dbReference type="EMBL" id="NJET01000081">
    <property type="protein sequence ID" value="PHH62105.1"/>
    <property type="molecule type" value="Genomic_DNA"/>
</dbReference>
<reference evidence="1 2" key="1">
    <citation type="submission" date="2017-06" db="EMBL/GenBank/DDBJ databases">
        <title>Ant-infecting Ophiocordyceps genomes reveal a high diversity of potential behavioral manipulation genes and a possible major role for enterotoxins.</title>
        <authorList>
            <person name="De Bekker C."/>
            <person name="Evans H.C."/>
            <person name="Brachmann A."/>
            <person name="Hughes D.P."/>
        </authorList>
    </citation>
    <scope>NUCLEOTIDE SEQUENCE [LARGE SCALE GENOMIC DNA]</scope>
    <source>
        <strain evidence="1 2">Map64</strain>
    </source>
</reference>
<keyword evidence="2" id="KW-1185">Reference proteome</keyword>
<dbReference type="Proteomes" id="UP000226192">
    <property type="component" value="Unassembled WGS sequence"/>
</dbReference>
<gene>
    <name evidence="1" type="ORF">CDD81_7536</name>
</gene>
<organism evidence="1 2">
    <name type="scientific">Ophiocordyceps australis</name>
    <dbReference type="NCBI Taxonomy" id="1399860"/>
    <lineage>
        <taxon>Eukaryota</taxon>
        <taxon>Fungi</taxon>
        <taxon>Dikarya</taxon>
        <taxon>Ascomycota</taxon>
        <taxon>Pezizomycotina</taxon>
        <taxon>Sordariomycetes</taxon>
        <taxon>Hypocreomycetidae</taxon>
        <taxon>Hypocreales</taxon>
        <taxon>Ophiocordycipitaceae</taxon>
        <taxon>Ophiocordyceps</taxon>
    </lineage>
</organism>
<evidence type="ECO:0000313" key="2">
    <source>
        <dbReference type="Proteomes" id="UP000226192"/>
    </source>
</evidence>